<organism evidence="1 2">
    <name type="scientific">Sumerlaea chitinivorans</name>
    <dbReference type="NCBI Taxonomy" id="2250252"/>
    <lineage>
        <taxon>Bacteria</taxon>
        <taxon>Candidatus Sumerlaeota</taxon>
        <taxon>Candidatus Sumerlaeia</taxon>
        <taxon>Candidatus Sumerlaeales</taxon>
        <taxon>Candidatus Sumerlaeaceae</taxon>
        <taxon>Candidatus Sumerlaea</taxon>
    </lineage>
</organism>
<name>A0A2Z4Y855_SUMC1</name>
<evidence type="ECO:0000313" key="2">
    <source>
        <dbReference type="Proteomes" id="UP000262583"/>
    </source>
</evidence>
<dbReference type="KEGG" id="schv:BRCON_2695"/>
<evidence type="ECO:0000313" key="1">
    <source>
        <dbReference type="EMBL" id="AXA37437.1"/>
    </source>
</evidence>
<reference evidence="1 2" key="1">
    <citation type="submission" date="2018-05" db="EMBL/GenBank/DDBJ databases">
        <title>A metagenomic window into the 2 km-deep terrestrial subsurface aquifer revealed taxonomically and functionally diverse microbial community comprising novel uncultured bacterial lineages.</title>
        <authorList>
            <person name="Kadnikov V.V."/>
            <person name="Mardanov A.V."/>
            <person name="Beletsky A.V."/>
            <person name="Banks D."/>
            <person name="Pimenov N.V."/>
            <person name="Frank Y.A."/>
            <person name="Karnachuk O.V."/>
            <person name="Ravin N.V."/>
        </authorList>
    </citation>
    <scope>NUCLEOTIDE SEQUENCE [LARGE SCALE GENOMIC DNA]</scope>
    <source>
        <strain evidence="1">BY</strain>
    </source>
</reference>
<sequence>MQLVAKMDTQEDPPSVTTSLTVSNLAAVTLTVGCLGDKQFRAHPFRDAAAPFPTKTLVRSEEMRHGIGLARMDSPTK</sequence>
<gene>
    <name evidence="1" type="ORF">BRCON_2695</name>
</gene>
<accession>A0A2Z4Y855</accession>
<dbReference type="PROSITE" id="PS51257">
    <property type="entry name" value="PROKAR_LIPOPROTEIN"/>
    <property type="match status" value="1"/>
</dbReference>
<dbReference type="Proteomes" id="UP000262583">
    <property type="component" value="Chromosome"/>
</dbReference>
<dbReference type="AlphaFoldDB" id="A0A2Z4Y855"/>
<dbReference type="EMBL" id="CP030759">
    <property type="protein sequence ID" value="AXA37437.1"/>
    <property type="molecule type" value="Genomic_DNA"/>
</dbReference>
<proteinExistence type="predicted"/>
<protein>
    <submittedName>
        <fullName evidence="1">Uncharacterized protein</fullName>
    </submittedName>
</protein>